<evidence type="ECO:0000313" key="4">
    <source>
        <dbReference type="EMBL" id="KAK2175796.1"/>
    </source>
</evidence>
<dbReference type="Pfam" id="PF00147">
    <property type="entry name" value="Fibrinogen_C"/>
    <property type="match status" value="1"/>
</dbReference>
<evidence type="ECO:0000259" key="3">
    <source>
        <dbReference type="PROSITE" id="PS51406"/>
    </source>
</evidence>
<comment type="caution">
    <text evidence="4">The sequence shown here is derived from an EMBL/GenBank/DDBJ whole genome shotgun (WGS) entry which is preliminary data.</text>
</comment>
<feature type="domain" description="Fibrinogen C-terminal" evidence="3">
    <location>
        <begin position="126"/>
        <end position="299"/>
    </location>
</feature>
<dbReference type="InterPro" id="IPR002181">
    <property type="entry name" value="Fibrinogen_a/b/g_C_dom"/>
</dbReference>
<dbReference type="EMBL" id="JAODUO010000706">
    <property type="protein sequence ID" value="KAK2175796.1"/>
    <property type="molecule type" value="Genomic_DNA"/>
</dbReference>
<evidence type="ECO:0000313" key="5">
    <source>
        <dbReference type="Proteomes" id="UP001209878"/>
    </source>
</evidence>
<organism evidence="4 5">
    <name type="scientific">Ridgeia piscesae</name>
    <name type="common">Tubeworm</name>
    <dbReference type="NCBI Taxonomy" id="27915"/>
    <lineage>
        <taxon>Eukaryota</taxon>
        <taxon>Metazoa</taxon>
        <taxon>Spiralia</taxon>
        <taxon>Lophotrochozoa</taxon>
        <taxon>Annelida</taxon>
        <taxon>Polychaeta</taxon>
        <taxon>Sedentaria</taxon>
        <taxon>Canalipalpata</taxon>
        <taxon>Sabellida</taxon>
        <taxon>Siboglinidae</taxon>
        <taxon>Ridgeia</taxon>
    </lineage>
</organism>
<dbReference type="Proteomes" id="UP001209878">
    <property type="component" value="Unassembled WGS sequence"/>
</dbReference>
<feature type="signal peptide" evidence="2">
    <location>
        <begin position="1"/>
        <end position="18"/>
    </location>
</feature>
<name>A0AAD9NPF2_RIDPI</name>
<feature type="chain" id="PRO_5042158334" description="Fibrinogen C-terminal domain-containing protein" evidence="2">
    <location>
        <begin position="19"/>
        <end position="333"/>
    </location>
</feature>
<accession>A0AAD9NPF2</accession>
<protein>
    <recommendedName>
        <fullName evidence="3">Fibrinogen C-terminal domain-containing protein</fullName>
    </recommendedName>
</protein>
<dbReference type="GO" id="GO:0005615">
    <property type="term" value="C:extracellular space"/>
    <property type="evidence" value="ECO:0007669"/>
    <property type="project" value="TreeGrafter"/>
</dbReference>
<dbReference type="AlphaFoldDB" id="A0AAD9NPF2"/>
<dbReference type="Gene3D" id="3.90.215.10">
    <property type="entry name" value="Gamma Fibrinogen, chain A, domain 1"/>
    <property type="match status" value="1"/>
</dbReference>
<keyword evidence="2" id="KW-0732">Signal</keyword>
<dbReference type="InterPro" id="IPR014716">
    <property type="entry name" value="Fibrinogen_a/b/g_C_1"/>
</dbReference>
<dbReference type="PROSITE" id="PS51406">
    <property type="entry name" value="FIBRINOGEN_C_2"/>
    <property type="match status" value="1"/>
</dbReference>
<proteinExistence type="predicted"/>
<dbReference type="SUPFAM" id="SSF56496">
    <property type="entry name" value="Fibrinogen C-terminal domain-like"/>
    <property type="match status" value="1"/>
</dbReference>
<evidence type="ECO:0000256" key="2">
    <source>
        <dbReference type="SAM" id="SignalP"/>
    </source>
</evidence>
<gene>
    <name evidence="4" type="ORF">NP493_706g00021</name>
</gene>
<dbReference type="InterPro" id="IPR036056">
    <property type="entry name" value="Fibrinogen-like_C"/>
</dbReference>
<reference evidence="4" key="1">
    <citation type="journal article" date="2023" name="Mol. Biol. Evol.">
        <title>Third-Generation Sequencing Reveals the Adaptive Role of the Epigenome in Three Deep-Sea Polychaetes.</title>
        <authorList>
            <person name="Perez M."/>
            <person name="Aroh O."/>
            <person name="Sun Y."/>
            <person name="Lan Y."/>
            <person name="Juniper S.K."/>
            <person name="Young C.R."/>
            <person name="Angers B."/>
            <person name="Qian P.Y."/>
        </authorList>
    </citation>
    <scope>NUCLEOTIDE SEQUENCE</scope>
    <source>
        <strain evidence="4">R07B-5</strain>
    </source>
</reference>
<dbReference type="InterPro" id="IPR050373">
    <property type="entry name" value="Fibrinogen_C-term_domain"/>
</dbReference>
<feature type="coiled-coil region" evidence="1">
    <location>
        <begin position="51"/>
        <end position="78"/>
    </location>
</feature>
<dbReference type="PANTHER" id="PTHR19143">
    <property type="entry name" value="FIBRINOGEN/TENASCIN/ANGIOPOEITIN"/>
    <property type="match status" value="1"/>
</dbReference>
<sequence>MFRIGVAVLLVSICLTNGQETGIGLGTCTYSFVVQSPYCDKDVGGDAEADIQRLQATVDKQKETINDIKHQMKAMAHEIAVIKSQPQSGGGVAVATQPVAGSLKQGHIYVFMGCPRDIAINVVYFVTTLLEPTHTYVMSFNQTALIDGDNLLLKTILPPFPVFCTIDKYIVIQRRQAPFNLQFNKTWDEYKNGFGDVTSEFWLGLEKLYRITNQPYIKYSIRLEMTLATGASYYYQNDNFYIAGEKKRYQIVSVGSTTAKNAGSGHFFVAGHIFATPDKDVADKCAAAYNGLWYAASKCVRYSYVRFNRNLPYWSSVGGNAVHTEIKIRPLNV</sequence>
<keyword evidence="5" id="KW-1185">Reference proteome</keyword>
<keyword evidence="1" id="KW-0175">Coiled coil</keyword>
<dbReference type="PANTHER" id="PTHR19143:SF327">
    <property type="entry name" value="FI21813P1-RELATED"/>
    <property type="match status" value="1"/>
</dbReference>
<evidence type="ECO:0000256" key="1">
    <source>
        <dbReference type="SAM" id="Coils"/>
    </source>
</evidence>
<dbReference type="SMART" id="SM00186">
    <property type="entry name" value="FBG"/>
    <property type="match status" value="1"/>
</dbReference>